<dbReference type="EMBL" id="LAZR01017951">
    <property type="protein sequence ID" value="KKL98322.1"/>
    <property type="molecule type" value="Genomic_DNA"/>
</dbReference>
<proteinExistence type="predicted"/>
<gene>
    <name evidence="2" type="ORF">LCGC14_1825580</name>
</gene>
<dbReference type="InterPro" id="IPR007833">
    <property type="entry name" value="Capsule_polysaccharide_synth"/>
</dbReference>
<keyword evidence="1" id="KW-0472">Membrane</keyword>
<accession>A0A0F9JH65</accession>
<dbReference type="GO" id="GO:0015774">
    <property type="term" value="P:polysaccharide transport"/>
    <property type="evidence" value="ECO:0007669"/>
    <property type="project" value="InterPro"/>
</dbReference>
<evidence type="ECO:0008006" key="3">
    <source>
        <dbReference type="Google" id="ProtNLM"/>
    </source>
</evidence>
<sequence length="411" mass="47491">MHFLFVSRRNIHARYYQKLIAQLSLNASLHIFGKPILSALKYLPEAFKVSFEGIIATQLKRKQAKHAIWHSYLLILAYSLLINVVERCRYAKYLALLTQEKATHLVIWNGHKLPNITVVKAAEKLGIKVIYYENGLLPNTTCLDPNGVNYASSIKREKRFYLDFESSQTALFKTSELTARVNHKKRKAFVQSKLPARYIFVPFQVPHDTQLVCYSPWINSMEMLFTEVMTAVEKLNDSELKVVFKEHPSWHKHYSHLYKKHPQAVFANGNVTADLIANAQGVITINSTVGLEALLLGRRVITLGQACYNIDELVLHARNSEELSEQISQMSQGWQFNTQLRNQFFSYIKHVYSVQGRWQDCSKEHADAVEKRLLGLDVFSQQINEVKDNNEKHRNLPVVERALKRPQTDYF</sequence>
<dbReference type="CDD" id="cd16438">
    <property type="entry name" value="beta_Kdo_transferase_KpsS_like"/>
    <property type="match status" value="1"/>
</dbReference>
<dbReference type="SUPFAM" id="SSF53756">
    <property type="entry name" value="UDP-Glycosyltransferase/glycogen phosphorylase"/>
    <property type="match status" value="1"/>
</dbReference>
<dbReference type="Pfam" id="PF05159">
    <property type="entry name" value="Capsule_synth"/>
    <property type="match status" value="1"/>
</dbReference>
<name>A0A0F9JH65_9ZZZZ</name>
<dbReference type="GO" id="GO:0000271">
    <property type="term" value="P:polysaccharide biosynthetic process"/>
    <property type="evidence" value="ECO:0007669"/>
    <property type="project" value="InterPro"/>
</dbReference>
<reference evidence="2" key="1">
    <citation type="journal article" date="2015" name="Nature">
        <title>Complex archaea that bridge the gap between prokaryotes and eukaryotes.</title>
        <authorList>
            <person name="Spang A."/>
            <person name="Saw J.H."/>
            <person name="Jorgensen S.L."/>
            <person name="Zaremba-Niedzwiedzka K."/>
            <person name="Martijn J."/>
            <person name="Lind A.E."/>
            <person name="van Eijk R."/>
            <person name="Schleper C."/>
            <person name="Guy L."/>
            <person name="Ettema T.J."/>
        </authorList>
    </citation>
    <scope>NUCLEOTIDE SEQUENCE</scope>
</reference>
<evidence type="ECO:0000256" key="1">
    <source>
        <dbReference type="SAM" id="Phobius"/>
    </source>
</evidence>
<dbReference type="AlphaFoldDB" id="A0A0F9JH65"/>
<feature type="transmembrane region" description="Helical" evidence="1">
    <location>
        <begin position="67"/>
        <end position="85"/>
    </location>
</feature>
<evidence type="ECO:0000313" key="2">
    <source>
        <dbReference type="EMBL" id="KKL98322.1"/>
    </source>
</evidence>
<protein>
    <recommendedName>
        <fullName evidence="3">Capsular biosynthesis protein</fullName>
    </recommendedName>
</protein>
<organism evidence="2">
    <name type="scientific">marine sediment metagenome</name>
    <dbReference type="NCBI Taxonomy" id="412755"/>
    <lineage>
        <taxon>unclassified sequences</taxon>
        <taxon>metagenomes</taxon>
        <taxon>ecological metagenomes</taxon>
    </lineage>
</organism>
<comment type="caution">
    <text evidence="2">The sequence shown here is derived from an EMBL/GenBank/DDBJ whole genome shotgun (WGS) entry which is preliminary data.</text>
</comment>
<dbReference type="InterPro" id="IPR043148">
    <property type="entry name" value="TagF_C"/>
</dbReference>
<keyword evidence="1" id="KW-1133">Transmembrane helix</keyword>
<dbReference type="Gene3D" id="3.40.50.12580">
    <property type="match status" value="1"/>
</dbReference>
<keyword evidence="1" id="KW-0812">Transmembrane</keyword>